<evidence type="ECO:0000259" key="1">
    <source>
        <dbReference type="Pfam" id="PF00899"/>
    </source>
</evidence>
<dbReference type="Pfam" id="PF00899">
    <property type="entry name" value="ThiF"/>
    <property type="match status" value="1"/>
</dbReference>
<accession>A0A3M2JPN0</accession>
<dbReference type="InterPro" id="IPR000594">
    <property type="entry name" value="ThiF_NAD_FAD-bd"/>
</dbReference>
<keyword evidence="2" id="KW-0808">Transferase</keyword>
<dbReference type="Gene3D" id="3.40.50.720">
    <property type="entry name" value="NAD(P)-binding Rossmann-like Domain"/>
    <property type="match status" value="1"/>
</dbReference>
<dbReference type="PANTHER" id="PTHR43267:SF1">
    <property type="entry name" value="TRNA THREONYLCARBAMOYLADENOSINE DEHYDRATASE"/>
    <property type="match status" value="1"/>
</dbReference>
<protein>
    <submittedName>
        <fullName evidence="2">ThiF family adenylyltransferase</fullName>
    </submittedName>
</protein>
<dbReference type="GO" id="GO:0061503">
    <property type="term" value="F:tRNA threonylcarbamoyladenosine dehydratase"/>
    <property type="evidence" value="ECO:0007669"/>
    <property type="project" value="TreeGrafter"/>
</dbReference>
<dbReference type="InterPro" id="IPR035985">
    <property type="entry name" value="Ubiquitin-activating_enz"/>
</dbReference>
<name>A0A3M2JPN0_9CELL</name>
<dbReference type="SUPFAM" id="SSF69572">
    <property type="entry name" value="Activating enzymes of the ubiquitin-like proteins"/>
    <property type="match status" value="1"/>
</dbReference>
<dbReference type="Proteomes" id="UP000269289">
    <property type="component" value="Unassembled WGS sequence"/>
</dbReference>
<dbReference type="RefSeq" id="WP_122147540.1">
    <property type="nucleotide sequence ID" value="NZ_RFFI01000002.1"/>
</dbReference>
<dbReference type="PANTHER" id="PTHR43267">
    <property type="entry name" value="TRNA THREONYLCARBAMOYLADENOSINE DEHYDRATASE"/>
    <property type="match status" value="1"/>
</dbReference>
<evidence type="ECO:0000313" key="3">
    <source>
        <dbReference type="Proteomes" id="UP000269289"/>
    </source>
</evidence>
<dbReference type="GO" id="GO:0061504">
    <property type="term" value="P:cyclic threonylcarbamoyladenosine biosynthetic process"/>
    <property type="evidence" value="ECO:0007669"/>
    <property type="project" value="TreeGrafter"/>
</dbReference>
<dbReference type="GO" id="GO:0016779">
    <property type="term" value="F:nucleotidyltransferase activity"/>
    <property type="evidence" value="ECO:0007669"/>
    <property type="project" value="UniProtKB-KW"/>
</dbReference>
<dbReference type="GO" id="GO:0008641">
    <property type="term" value="F:ubiquitin-like modifier activating enzyme activity"/>
    <property type="evidence" value="ECO:0007669"/>
    <property type="project" value="InterPro"/>
</dbReference>
<dbReference type="AlphaFoldDB" id="A0A3M2JPN0"/>
<dbReference type="InterPro" id="IPR045886">
    <property type="entry name" value="ThiF/MoeB/HesA"/>
</dbReference>
<keyword evidence="3" id="KW-1185">Reference proteome</keyword>
<evidence type="ECO:0000313" key="2">
    <source>
        <dbReference type="EMBL" id="RMI14311.1"/>
    </source>
</evidence>
<organism evidence="2 3">
    <name type="scientific">Cellulomonas triticagri</name>
    <dbReference type="NCBI Taxonomy" id="2483352"/>
    <lineage>
        <taxon>Bacteria</taxon>
        <taxon>Bacillati</taxon>
        <taxon>Actinomycetota</taxon>
        <taxon>Actinomycetes</taxon>
        <taxon>Micrococcales</taxon>
        <taxon>Cellulomonadaceae</taxon>
        <taxon>Cellulomonas</taxon>
    </lineage>
</organism>
<dbReference type="EMBL" id="RFFI01000002">
    <property type="protein sequence ID" value="RMI14311.1"/>
    <property type="molecule type" value="Genomic_DNA"/>
</dbReference>
<sequence length="505" mass="53888">MSSSSAPAEQLRLAGVQAREVLADALARRAFERQGHLKDTWRGVLTHRGGAVTVLDIALPPDFPFTVPVVKPLTRAAANVWAGQEIEEYHEASWSWHRERKGHLCLFERGDPTRLPWADPGTLFEQIEAWLDQDLDGWPDDEPALDMDRYFRGSGLTVLFGDLAPVAGRVVQLRPARYGCRIVGEPARPRRGKRGRLLPWPRSSALVLDLGELTSPIRDWSSLVASAGPDAEKLVSSVHGGIRELVLRYRRGESVGALALEARPQGDGVALRAHVTAPLDRASLQRRSHPRHAELGSLSVSVLGVGAVGSAVADLLHRSGVGHLELVDPDRLLPGNVIRHLAGHEHVGRAKVAAVKSVLMRTRPGTGCRIDAREDTVTTLADARTLLESVDLVVDATADATASTLLAAAASAGAGRAVSVAVLADGVAVRVDHWPAPGTGALPEPDLPPTAPGVYEAGCSSPVSTTPPAAVWEAAAVAARHAIDELLSIPHTAGEERRLHPRPSQ</sequence>
<dbReference type="OrthoDB" id="8773615at2"/>
<comment type="caution">
    <text evidence="2">The sequence shown here is derived from an EMBL/GenBank/DDBJ whole genome shotgun (WGS) entry which is preliminary data.</text>
</comment>
<keyword evidence="2" id="KW-0548">Nucleotidyltransferase</keyword>
<gene>
    <name evidence="2" type="ORF">EBM89_00680</name>
</gene>
<feature type="domain" description="THIF-type NAD/FAD binding fold" evidence="1">
    <location>
        <begin position="292"/>
        <end position="423"/>
    </location>
</feature>
<dbReference type="CDD" id="cd01483">
    <property type="entry name" value="E1_enzyme_family"/>
    <property type="match status" value="1"/>
</dbReference>
<reference evidence="2 3" key="1">
    <citation type="submission" date="2018-10" db="EMBL/GenBank/DDBJ databases">
        <title>Isolation, diversity and antifungal activity of actinobacteria from wheat.</title>
        <authorList>
            <person name="Han C."/>
        </authorList>
    </citation>
    <scope>NUCLEOTIDE SEQUENCE [LARGE SCALE GENOMIC DNA]</scope>
    <source>
        <strain evidence="2 3">NEAU-YY56</strain>
    </source>
</reference>
<proteinExistence type="predicted"/>